<reference evidence="2" key="1">
    <citation type="submission" date="2022-09" db="EMBL/GenBank/DDBJ databases">
        <title>Fusarium specimens isolated from Avocado Roots.</title>
        <authorList>
            <person name="Stajich J."/>
            <person name="Roper C."/>
            <person name="Heimlech-Rivalta G."/>
        </authorList>
    </citation>
    <scope>NUCLEOTIDE SEQUENCE</scope>
    <source>
        <strain evidence="2">CF00136</strain>
    </source>
</reference>
<dbReference type="AlphaFoldDB" id="A0A9W8VNA0"/>
<accession>A0A9W8VNA0</accession>
<dbReference type="Proteomes" id="UP001152049">
    <property type="component" value="Unassembled WGS sequence"/>
</dbReference>
<protein>
    <recommendedName>
        <fullName evidence="1">2EXR domain-containing protein</fullName>
    </recommendedName>
</protein>
<dbReference type="OrthoDB" id="3473305at2759"/>
<evidence type="ECO:0000313" key="2">
    <source>
        <dbReference type="EMBL" id="KAJ4269585.1"/>
    </source>
</evidence>
<evidence type="ECO:0000259" key="1">
    <source>
        <dbReference type="Pfam" id="PF20150"/>
    </source>
</evidence>
<dbReference type="InterPro" id="IPR045518">
    <property type="entry name" value="2EXR"/>
</dbReference>
<keyword evidence="3" id="KW-1185">Reference proteome</keyword>
<comment type="caution">
    <text evidence="2">The sequence shown here is derived from an EMBL/GenBank/DDBJ whole genome shotgun (WGS) entry which is preliminary data.</text>
</comment>
<proteinExistence type="predicted"/>
<evidence type="ECO:0000313" key="3">
    <source>
        <dbReference type="Proteomes" id="UP001152049"/>
    </source>
</evidence>
<organism evidence="2 3">
    <name type="scientific">Fusarium torreyae</name>
    <dbReference type="NCBI Taxonomy" id="1237075"/>
    <lineage>
        <taxon>Eukaryota</taxon>
        <taxon>Fungi</taxon>
        <taxon>Dikarya</taxon>
        <taxon>Ascomycota</taxon>
        <taxon>Pezizomycotina</taxon>
        <taxon>Sordariomycetes</taxon>
        <taxon>Hypocreomycetidae</taxon>
        <taxon>Hypocreales</taxon>
        <taxon>Nectriaceae</taxon>
        <taxon>Fusarium</taxon>
    </lineage>
</organism>
<dbReference type="Pfam" id="PF20150">
    <property type="entry name" value="2EXR"/>
    <property type="match status" value="1"/>
</dbReference>
<dbReference type="EMBL" id="JAOQAZ010000002">
    <property type="protein sequence ID" value="KAJ4269585.1"/>
    <property type="molecule type" value="Genomic_DNA"/>
</dbReference>
<sequence>MSVLFPQFPELIPEVRALIWEATFSDDAALYYHNMNWFDHQVEPLSWPSDVPKESLVHSLQPPSIEVPVPTAYRVCREARSLVERWINKNKFEWYYRANTKNHVLIRTFDADRDLLYVGPYQWNSFIRHLSNSDDSEQRARVTHAMASIKRLALSALVAYYDLSMVVNFLPWTKNLETIYVIWDEVPQNYIERNSVVDLREPVQRRWEIASYPKLKDTVHIHHPKSNGSQGVFEDGVLEEWLDDMDDRFMTTEVDPAIMDEDGEQLRFPRINVTVKDVPSWC</sequence>
<feature type="domain" description="2EXR" evidence="1">
    <location>
        <begin position="5"/>
        <end position="115"/>
    </location>
</feature>
<name>A0A9W8VNA0_9HYPO</name>
<gene>
    <name evidence="2" type="ORF">NW762_001252</name>
</gene>